<dbReference type="PaxDb" id="2903-EOD18868"/>
<organism evidence="2 3">
    <name type="scientific">Emiliania huxleyi (strain CCMP1516)</name>
    <dbReference type="NCBI Taxonomy" id="280463"/>
    <lineage>
        <taxon>Eukaryota</taxon>
        <taxon>Haptista</taxon>
        <taxon>Haptophyta</taxon>
        <taxon>Prymnesiophyceae</taxon>
        <taxon>Isochrysidales</taxon>
        <taxon>Noelaerhabdaceae</taxon>
        <taxon>Emiliania</taxon>
    </lineage>
</organism>
<dbReference type="KEGG" id="ehx:EMIHUDRAFT_451247"/>
<reference evidence="2" key="2">
    <citation type="submission" date="2024-10" db="UniProtKB">
        <authorList>
            <consortium name="EnsemblProtists"/>
        </authorList>
    </citation>
    <scope>IDENTIFICATION</scope>
</reference>
<proteinExistence type="predicted"/>
<dbReference type="GeneID" id="17264415"/>
<reference evidence="3" key="1">
    <citation type="journal article" date="2013" name="Nature">
        <title>Pan genome of the phytoplankton Emiliania underpins its global distribution.</title>
        <authorList>
            <person name="Read B.A."/>
            <person name="Kegel J."/>
            <person name="Klute M.J."/>
            <person name="Kuo A."/>
            <person name="Lefebvre S.C."/>
            <person name="Maumus F."/>
            <person name="Mayer C."/>
            <person name="Miller J."/>
            <person name="Monier A."/>
            <person name="Salamov A."/>
            <person name="Young J."/>
            <person name="Aguilar M."/>
            <person name="Claverie J.M."/>
            <person name="Frickenhaus S."/>
            <person name="Gonzalez K."/>
            <person name="Herman E.K."/>
            <person name="Lin Y.C."/>
            <person name="Napier J."/>
            <person name="Ogata H."/>
            <person name="Sarno A.F."/>
            <person name="Shmutz J."/>
            <person name="Schroeder D."/>
            <person name="de Vargas C."/>
            <person name="Verret F."/>
            <person name="von Dassow P."/>
            <person name="Valentin K."/>
            <person name="Van de Peer Y."/>
            <person name="Wheeler G."/>
            <person name="Dacks J.B."/>
            <person name="Delwiche C.F."/>
            <person name="Dyhrman S.T."/>
            <person name="Glockner G."/>
            <person name="John U."/>
            <person name="Richards T."/>
            <person name="Worden A.Z."/>
            <person name="Zhang X."/>
            <person name="Grigoriev I.V."/>
            <person name="Allen A.E."/>
            <person name="Bidle K."/>
            <person name="Borodovsky M."/>
            <person name="Bowler C."/>
            <person name="Brownlee C."/>
            <person name="Cock J.M."/>
            <person name="Elias M."/>
            <person name="Gladyshev V.N."/>
            <person name="Groth M."/>
            <person name="Guda C."/>
            <person name="Hadaegh A."/>
            <person name="Iglesias-Rodriguez M.D."/>
            <person name="Jenkins J."/>
            <person name="Jones B.M."/>
            <person name="Lawson T."/>
            <person name="Leese F."/>
            <person name="Lindquist E."/>
            <person name="Lobanov A."/>
            <person name="Lomsadze A."/>
            <person name="Malik S.B."/>
            <person name="Marsh M.E."/>
            <person name="Mackinder L."/>
            <person name="Mock T."/>
            <person name="Mueller-Roeber B."/>
            <person name="Pagarete A."/>
            <person name="Parker M."/>
            <person name="Probert I."/>
            <person name="Quesneville H."/>
            <person name="Raines C."/>
            <person name="Rensing S.A."/>
            <person name="Riano-Pachon D.M."/>
            <person name="Richier S."/>
            <person name="Rokitta S."/>
            <person name="Shiraiwa Y."/>
            <person name="Soanes D.M."/>
            <person name="van der Giezen M."/>
            <person name="Wahlund T.M."/>
            <person name="Williams B."/>
            <person name="Wilson W."/>
            <person name="Wolfe G."/>
            <person name="Wurch L.L."/>
        </authorList>
    </citation>
    <scope>NUCLEOTIDE SEQUENCE</scope>
</reference>
<dbReference type="Proteomes" id="UP000013827">
    <property type="component" value="Unassembled WGS sequence"/>
</dbReference>
<dbReference type="AlphaFoldDB" id="A0A0D3J5T3"/>
<feature type="region of interest" description="Disordered" evidence="1">
    <location>
        <begin position="1"/>
        <end position="73"/>
    </location>
</feature>
<protein>
    <submittedName>
        <fullName evidence="2">Uncharacterized protein</fullName>
    </submittedName>
</protein>
<dbReference type="HOGENOM" id="CLU_1259012_0_0_1"/>
<evidence type="ECO:0000256" key="1">
    <source>
        <dbReference type="SAM" id="MobiDB-lite"/>
    </source>
</evidence>
<name>A0A0D3J5T3_EMIH1</name>
<sequence length="228" mass="23313">SASVARVLTRTVPPRRCGGARKADPTRQPPGACIQASATAGSAPARHDSGPRGVADGAESAPEARPAAGWSPRALSGCRHGHLRSSCARCASRWPGAAARALCRCLLSLDGSARTTDVLPPLRPRSGPLVDTRNQQTPVSELLCRLGASIADGGAALSRRLTHRAPHGCAAAHSSAPPRPVANIALNIRLRLTRPGAVSREPQLSTDARLLAVSSTCTCVCGGGGRAA</sequence>
<evidence type="ECO:0000313" key="3">
    <source>
        <dbReference type="Proteomes" id="UP000013827"/>
    </source>
</evidence>
<dbReference type="EnsemblProtists" id="EOD18868">
    <property type="protein sequence ID" value="EOD18868"/>
    <property type="gene ID" value="EMIHUDRAFT_451247"/>
</dbReference>
<keyword evidence="3" id="KW-1185">Reference proteome</keyword>
<evidence type="ECO:0000313" key="2">
    <source>
        <dbReference type="EnsemblProtists" id="EOD18868"/>
    </source>
</evidence>
<dbReference type="RefSeq" id="XP_005771297.1">
    <property type="nucleotide sequence ID" value="XM_005771240.1"/>
</dbReference>
<accession>A0A0D3J5T3</accession>